<dbReference type="PATRIC" id="fig|29422.6.peg.1483"/>
<feature type="domain" description="Carrier" evidence="6">
    <location>
        <begin position="1178"/>
        <end position="1255"/>
    </location>
</feature>
<dbReference type="Pfam" id="PF00698">
    <property type="entry name" value="Acyl_transf_1"/>
    <property type="match status" value="1"/>
</dbReference>
<protein>
    <submittedName>
        <fullName evidence="8">Polyketide synthase module</fullName>
    </submittedName>
</protein>
<dbReference type="InterPro" id="IPR013968">
    <property type="entry name" value="PKS_KR"/>
</dbReference>
<organism evidence="8 9">
    <name type="scientific">Legionella brunensis</name>
    <dbReference type="NCBI Taxonomy" id="29422"/>
    <lineage>
        <taxon>Bacteria</taxon>
        <taxon>Pseudomonadati</taxon>
        <taxon>Pseudomonadota</taxon>
        <taxon>Gammaproteobacteria</taxon>
        <taxon>Legionellales</taxon>
        <taxon>Legionellaceae</taxon>
        <taxon>Legionella</taxon>
    </lineage>
</organism>
<dbReference type="Pfam" id="PF16197">
    <property type="entry name" value="KAsynt_C_assoc"/>
    <property type="match status" value="1"/>
</dbReference>
<keyword evidence="9" id="KW-1185">Reference proteome</keyword>
<dbReference type="Gene3D" id="3.40.366.10">
    <property type="entry name" value="Malonyl-Coenzyme A Acyl Carrier Protein, domain 2"/>
    <property type="match status" value="1"/>
</dbReference>
<dbReference type="Gene3D" id="3.40.50.720">
    <property type="entry name" value="NAD(P)-binding Rossmann-like Domain"/>
    <property type="match status" value="1"/>
</dbReference>
<keyword evidence="5" id="KW-0808">Transferase</keyword>
<evidence type="ECO:0000256" key="4">
    <source>
        <dbReference type="ARBA" id="ARBA00022553"/>
    </source>
</evidence>
<dbReference type="InterPro" id="IPR036291">
    <property type="entry name" value="NAD(P)-bd_dom_sf"/>
</dbReference>
<dbReference type="InterPro" id="IPR036736">
    <property type="entry name" value="ACP-like_sf"/>
</dbReference>
<reference evidence="8 9" key="1">
    <citation type="submission" date="2015-11" db="EMBL/GenBank/DDBJ databases">
        <title>Genomic analysis of 38 Legionella species identifies large and diverse effector repertoires.</title>
        <authorList>
            <person name="Burstein D."/>
            <person name="Amaro F."/>
            <person name="Zusman T."/>
            <person name="Lifshitz Z."/>
            <person name="Cohen O."/>
            <person name="Gilbert J.A."/>
            <person name="Pupko T."/>
            <person name="Shuman H.A."/>
            <person name="Segal G."/>
        </authorList>
    </citation>
    <scope>NUCLEOTIDE SEQUENCE [LARGE SCALE GENOMIC DNA]</scope>
    <source>
        <strain evidence="8 9">ATCC 43878</strain>
    </source>
</reference>
<proteinExistence type="inferred from homology"/>
<dbReference type="InterPro" id="IPR016035">
    <property type="entry name" value="Acyl_Trfase/lysoPLipase"/>
</dbReference>
<dbReference type="InterPro" id="IPR052568">
    <property type="entry name" value="PKS-FAS_Synthase"/>
</dbReference>
<name>A0A0W0SKU3_9GAMM</name>
<dbReference type="Proteomes" id="UP000054742">
    <property type="component" value="Unassembled WGS sequence"/>
</dbReference>
<evidence type="ECO:0000313" key="8">
    <source>
        <dbReference type="EMBL" id="KTC84039.1"/>
    </source>
</evidence>
<dbReference type="CDD" id="cd00833">
    <property type="entry name" value="PKS"/>
    <property type="match status" value="1"/>
</dbReference>
<dbReference type="PROSITE" id="PS52004">
    <property type="entry name" value="KS3_2"/>
    <property type="match status" value="1"/>
</dbReference>
<feature type="domain" description="Carrier" evidence="6">
    <location>
        <begin position="1069"/>
        <end position="1146"/>
    </location>
</feature>
<dbReference type="GO" id="GO:0006633">
    <property type="term" value="P:fatty acid biosynthetic process"/>
    <property type="evidence" value="ECO:0007669"/>
    <property type="project" value="UniProtKB-UniPathway"/>
</dbReference>
<accession>A0A0W0SKU3</accession>
<sequence>MGNVEIAVIGVSAIGPESTDINQLWRNIIDGKDCIIDIPENRWLISDYYDPDPSKEDKVYCKKGSFLDDTPFDALEFGIPPTSLELTDTTQLLALIAAKHVLNDACHGSYSNIDLSRASIILGVTSAQELLVSMGSRIQRPIWHKALLKLGLSEEKTAQVCQAIAAQYQPWREQTFPGLLGNVVAGRIANRFNFGGTNCVTDAACASSFSAISMGINELLLHQADLVITGGADTFNDIFMYMCFAKTTALSFSGICRPFDENSDGTLLGEGICLFALKRLEDAVSNGDRIYAVIKGVGKSSDGKAKSIYAPLAKGQETALNRAYQEAGYSPETVELVEAHGTGTKAGDSEEFKALNQVFSQQEQKKPWCALGSIKSQIGHTKAAAGAFGLFKIIMALNHKIYPPTINVTQPNSSLNIEQSPFYLNTRSRPWIKDQKQNPRRASVSSFGFGGTNFHITVEEYGKGEKLNIRPFELLLISGENPHAILEKIDDLQRHAHRPLSHLAKKSQLEFKPEEECRLSMVIPITTNLAKHLAKVHECLMKQSISELEALNVLYSDKKTNGKTAFIFAGQNSQRLYMGDQLAMYFNPARSAWDEVAGLKLDNQFRLHDVVFPSPAFSPQQKMEYEQRLNQSSWTQSTLAAHGFSQFRLLQALGIKSDFMIGHSFGELIALAASGLMDLPTLVKMSWDRGCNIEQHAPSGAMLAIIHPLEQIEEEISKWNLNISIANKNSSQQCVVSGDDKEIEKLIQLLTAAKIVHVLLKTKHPMHTQKMAVAAKNFRNYCTQLKLLPLSNVVLTNLDATEFPHDREIQLDYMANHMAQPVNFIKQLNELYKNGVRVFIEISPKKVLQNFVTDTLTNNDICAVSLGSSEGHELLNLFHTLAALSINAGIKINYEGLWDGYADPEKLITQTYSQNTVMITGSNFNRPYPPGKFDITPLEIKKSDDDSQLMAWVKESERKLENLYLDFEKKIKNEQSELLHLLMPKNDQKMQSPKPYVEDNLDDDYEQNLPLPSPALALNTSATKSNVDSIKPSIEPIKTNLSKEPDLPISETKPLIVENTNAHSPEQLTDIATTLVKLIAEKTGFNQEIIKLPMSLEADLGIDSIKRVEIFAAMRKELPNLPVVDPTQLARLNTLQEIVALFQTMNQPNHPKIDETPSFAQINNSVTETTQINAIQSDELENIFKQIIGEKTGFSPDIIKADMSLEADLGVDSIKRVEILAKLRKLRPDLPTVTPDKLAGLNSIAEILALLKPVELNPLPVKNNTWRSVLELENAIPANKPLPKLLEGDVAIVGKPLGLAQALLTLMQEKNIKASLVDSPIKQCDVLIYLAGLQNFSNEEAAIECNVEAFTYAKEALPYLSNTKGSIVLVQNTGGNFGHNNNEIILAWSGGLSGLAKTLRIEAPSCTTRMLDINTTNQTDAQIAEQLYRELLKGSDDIEIGINGSQRIKPVSRKKALSDSTNTLRFDDKSVILVTGGARGITAKCIIEVSNHVKPTFILLGRTVIKEEPPELRALKESSAIQQWLINKAQQQGEGIEPRVIRQQLSLILASREITSTIELLKQNNCQVSYHPIDICDDEAVQRVTHQIIQSYGPITGLIHAAGVIADKLIIEKSLDDFNKVFNTKVMGLRNLLNAIPISSLHFIVLFSSIAARYGNRGQSDYAMANEVLNRIAQTLHHKYQPNLKVKSINWSPWDSGMVTEELKNNFKLNGIDIVSTQSGTRLFVDELLTDDANDTEIILGPDVNLSLRDLKT</sequence>
<keyword evidence="3" id="KW-0596">Phosphopantetheine</keyword>
<dbReference type="PROSITE" id="PS50075">
    <property type="entry name" value="CARRIER"/>
    <property type="match status" value="2"/>
</dbReference>
<dbReference type="PROSITE" id="PS00606">
    <property type="entry name" value="KS3_1"/>
    <property type="match status" value="1"/>
</dbReference>
<comment type="pathway">
    <text evidence="1">Lipid metabolism; fatty acid biosynthesis.</text>
</comment>
<dbReference type="UniPathway" id="UPA00094"/>
<evidence type="ECO:0000256" key="5">
    <source>
        <dbReference type="ARBA" id="ARBA00022679"/>
    </source>
</evidence>
<dbReference type="InterPro" id="IPR018201">
    <property type="entry name" value="Ketoacyl_synth_AS"/>
</dbReference>
<dbReference type="SUPFAM" id="SSF51735">
    <property type="entry name" value="NAD(P)-binding Rossmann-fold domains"/>
    <property type="match status" value="1"/>
</dbReference>
<dbReference type="InterPro" id="IPR020841">
    <property type="entry name" value="PKS_Beta-ketoAc_synthase_dom"/>
</dbReference>
<evidence type="ECO:0000259" key="6">
    <source>
        <dbReference type="PROSITE" id="PS50075"/>
    </source>
</evidence>
<dbReference type="InterPro" id="IPR001227">
    <property type="entry name" value="Ac_transferase_dom_sf"/>
</dbReference>
<dbReference type="SMART" id="SM00822">
    <property type="entry name" value="PKS_KR"/>
    <property type="match status" value="1"/>
</dbReference>
<dbReference type="InterPro" id="IPR014030">
    <property type="entry name" value="Ketoacyl_synth_N"/>
</dbReference>
<dbReference type="Gene3D" id="1.10.1200.10">
    <property type="entry name" value="ACP-like"/>
    <property type="match status" value="2"/>
</dbReference>
<gene>
    <name evidence="8" type="ORF">Lbru_1400</name>
</gene>
<evidence type="ECO:0000256" key="2">
    <source>
        <dbReference type="ARBA" id="ARBA00006484"/>
    </source>
</evidence>
<dbReference type="Pfam" id="PF00109">
    <property type="entry name" value="ketoacyl-synt"/>
    <property type="match status" value="1"/>
</dbReference>
<dbReference type="InterPro" id="IPR057326">
    <property type="entry name" value="KR_dom"/>
</dbReference>
<dbReference type="InterPro" id="IPR016036">
    <property type="entry name" value="Malonyl_transacylase_ACP-bd"/>
</dbReference>
<dbReference type="InterPro" id="IPR014043">
    <property type="entry name" value="Acyl_transferase_dom"/>
</dbReference>
<dbReference type="SUPFAM" id="SSF52151">
    <property type="entry name" value="FabD/lysophospholipase-like"/>
    <property type="match status" value="1"/>
</dbReference>
<dbReference type="SMART" id="SM00827">
    <property type="entry name" value="PKS_AT"/>
    <property type="match status" value="1"/>
</dbReference>
<feature type="domain" description="Ketosynthase family 3 (KS3)" evidence="7">
    <location>
        <begin position="3"/>
        <end position="460"/>
    </location>
</feature>
<dbReference type="InterPro" id="IPR016039">
    <property type="entry name" value="Thiolase-like"/>
</dbReference>
<evidence type="ECO:0000256" key="3">
    <source>
        <dbReference type="ARBA" id="ARBA00022450"/>
    </source>
</evidence>
<comment type="similarity">
    <text evidence="2">Belongs to the short-chain dehydrogenases/reductases (SDR) family.</text>
</comment>
<evidence type="ECO:0000259" key="7">
    <source>
        <dbReference type="PROSITE" id="PS52004"/>
    </source>
</evidence>
<dbReference type="Pfam" id="PF08659">
    <property type="entry name" value="KR"/>
    <property type="match status" value="1"/>
</dbReference>
<dbReference type="SUPFAM" id="SSF55048">
    <property type="entry name" value="Probable ACP-binding domain of malonyl-CoA ACP transacylase"/>
    <property type="match status" value="1"/>
</dbReference>
<evidence type="ECO:0000313" key="9">
    <source>
        <dbReference type="Proteomes" id="UP000054742"/>
    </source>
</evidence>
<dbReference type="EMBL" id="LNXV01000011">
    <property type="protein sequence ID" value="KTC84039.1"/>
    <property type="molecule type" value="Genomic_DNA"/>
</dbReference>
<evidence type="ECO:0000256" key="1">
    <source>
        <dbReference type="ARBA" id="ARBA00005194"/>
    </source>
</evidence>
<dbReference type="InterPro" id="IPR014031">
    <property type="entry name" value="Ketoacyl_synth_C"/>
</dbReference>
<dbReference type="STRING" id="29422.Lbru_1400"/>
<dbReference type="SUPFAM" id="SSF53901">
    <property type="entry name" value="Thiolase-like"/>
    <property type="match status" value="1"/>
</dbReference>
<dbReference type="Pfam" id="PF02801">
    <property type="entry name" value="Ketoacyl-synt_C"/>
    <property type="match status" value="1"/>
</dbReference>
<dbReference type="CDD" id="cd08953">
    <property type="entry name" value="KR_2_SDR_x"/>
    <property type="match status" value="1"/>
</dbReference>
<dbReference type="Pfam" id="PF00550">
    <property type="entry name" value="PP-binding"/>
    <property type="match status" value="2"/>
</dbReference>
<dbReference type="SUPFAM" id="SSF47336">
    <property type="entry name" value="ACP-like"/>
    <property type="match status" value="2"/>
</dbReference>
<dbReference type="PANTHER" id="PTHR43074:SF1">
    <property type="entry name" value="BETA-KETOACYL SYNTHASE FAMILY PROTEIN-RELATED"/>
    <property type="match status" value="1"/>
</dbReference>
<comment type="caution">
    <text evidence="8">The sequence shown here is derived from an EMBL/GenBank/DDBJ whole genome shotgun (WGS) entry which is preliminary data.</text>
</comment>
<dbReference type="SMART" id="SM00825">
    <property type="entry name" value="PKS_KS"/>
    <property type="match status" value="1"/>
</dbReference>
<dbReference type="PANTHER" id="PTHR43074">
    <property type="entry name" value="OMEGA-3 POLYUNSATURATED FATTY ACID SYNTHASE PFAB-RELATED"/>
    <property type="match status" value="1"/>
</dbReference>
<dbReference type="InterPro" id="IPR032821">
    <property type="entry name" value="PKS_assoc"/>
</dbReference>
<keyword evidence="4" id="KW-0597">Phosphoprotein</keyword>
<dbReference type="OrthoDB" id="9778690at2"/>
<dbReference type="Gene3D" id="3.40.47.10">
    <property type="match status" value="1"/>
</dbReference>
<dbReference type="GO" id="GO:0004315">
    <property type="term" value="F:3-oxoacyl-[acyl-carrier-protein] synthase activity"/>
    <property type="evidence" value="ECO:0007669"/>
    <property type="project" value="InterPro"/>
</dbReference>
<dbReference type="InterPro" id="IPR009081">
    <property type="entry name" value="PP-bd_ACP"/>
</dbReference>